<gene>
    <name evidence="2" type="ORF">NKI36_03885</name>
</gene>
<evidence type="ECO:0008006" key="4">
    <source>
        <dbReference type="Google" id="ProtNLM"/>
    </source>
</evidence>
<keyword evidence="1" id="KW-1133">Transmembrane helix</keyword>
<accession>A0ABV1YU55</accession>
<keyword evidence="1" id="KW-0472">Membrane</keyword>
<dbReference type="EMBL" id="JAMYQB010000002">
    <property type="protein sequence ID" value="MER9403184.1"/>
    <property type="molecule type" value="Genomic_DNA"/>
</dbReference>
<keyword evidence="1" id="KW-0812">Transmembrane</keyword>
<dbReference type="Proteomes" id="UP001433071">
    <property type="component" value="Unassembled WGS sequence"/>
</dbReference>
<feature type="transmembrane region" description="Helical" evidence="1">
    <location>
        <begin position="64"/>
        <end position="85"/>
    </location>
</feature>
<name>A0ABV1YU55_9HYPH</name>
<keyword evidence="3" id="KW-1185">Reference proteome</keyword>
<evidence type="ECO:0000313" key="3">
    <source>
        <dbReference type="Proteomes" id="UP001433071"/>
    </source>
</evidence>
<dbReference type="RefSeq" id="WP_352556379.1">
    <property type="nucleotide sequence ID" value="NZ_JAMYQB010000002.1"/>
</dbReference>
<reference evidence="2 3" key="1">
    <citation type="journal article" date="2024" name="Proc. Natl. Acad. Sci. U.S.A.">
        <title>The evolutionary genomics of adaptation to stress in wild rhizobium bacteria.</title>
        <authorList>
            <person name="Kehlet-Delgado H."/>
            <person name="Montoya A.P."/>
            <person name="Jensen K.T."/>
            <person name="Wendlandt C.E."/>
            <person name="Dexheimer C."/>
            <person name="Roberts M."/>
            <person name="Torres Martinez L."/>
            <person name="Friesen M.L."/>
            <person name="Griffitts J.S."/>
            <person name="Porter S.S."/>
        </authorList>
    </citation>
    <scope>NUCLEOTIDE SEQUENCE [LARGE SCALE GENOMIC DNA]</scope>
    <source>
        <strain evidence="2 3">M0641</strain>
    </source>
</reference>
<feature type="transmembrane region" description="Helical" evidence="1">
    <location>
        <begin position="12"/>
        <end position="31"/>
    </location>
</feature>
<comment type="caution">
    <text evidence="2">The sequence shown here is derived from an EMBL/GenBank/DDBJ whole genome shotgun (WGS) entry which is preliminary data.</text>
</comment>
<protein>
    <recommendedName>
        <fullName evidence="4">LapA family protein</fullName>
    </recommendedName>
</protein>
<organism evidence="2 3">
    <name type="scientific">Mesorhizobium caraganae</name>
    <dbReference type="NCBI Taxonomy" id="483206"/>
    <lineage>
        <taxon>Bacteria</taxon>
        <taxon>Pseudomonadati</taxon>
        <taxon>Pseudomonadota</taxon>
        <taxon>Alphaproteobacteria</taxon>
        <taxon>Hyphomicrobiales</taxon>
        <taxon>Phyllobacteriaceae</taxon>
        <taxon>Mesorhizobium</taxon>
    </lineage>
</organism>
<sequence length="112" mass="12055">MKKRLSSILRSMAIGGLVASAVVRVLIQFTASPVPDPVSGRTEPSLFAPAISSNWQYITPWQSLLLTVLTGGALACFAGWLAVAWMERKADAARSASAGQFHARRTVDRQGR</sequence>
<proteinExistence type="predicted"/>
<evidence type="ECO:0000256" key="1">
    <source>
        <dbReference type="SAM" id="Phobius"/>
    </source>
</evidence>
<evidence type="ECO:0000313" key="2">
    <source>
        <dbReference type="EMBL" id="MER9403184.1"/>
    </source>
</evidence>